<comment type="caution">
    <text evidence="2">The sequence shown here is derived from an EMBL/GenBank/DDBJ whole genome shotgun (WGS) entry which is preliminary data.</text>
</comment>
<evidence type="ECO:0000256" key="1">
    <source>
        <dbReference type="SAM" id="MobiDB-lite"/>
    </source>
</evidence>
<keyword evidence="3" id="KW-1185">Reference proteome</keyword>
<accession>A0ABN1D3A8</accession>
<evidence type="ECO:0000313" key="2">
    <source>
        <dbReference type="EMBL" id="GAA0533128.1"/>
    </source>
</evidence>
<feature type="region of interest" description="Disordered" evidence="1">
    <location>
        <begin position="1"/>
        <end position="21"/>
    </location>
</feature>
<reference evidence="2 3" key="1">
    <citation type="journal article" date="2019" name="Int. J. Syst. Evol. Microbiol.">
        <title>The Global Catalogue of Microorganisms (GCM) 10K type strain sequencing project: providing services to taxonomists for standard genome sequencing and annotation.</title>
        <authorList>
            <consortium name="The Broad Institute Genomics Platform"/>
            <consortium name="The Broad Institute Genome Sequencing Center for Infectious Disease"/>
            <person name="Wu L."/>
            <person name="Ma J."/>
        </authorList>
    </citation>
    <scope>NUCLEOTIDE SEQUENCE [LARGE SCALE GENOMIC DNA]</scope>
    <source>
        <strain evidence="2 3">JCM 10303</strain>
    </source>
</reference>
<dbReference type="Proteomes" id="UP001500729">
    <property type="component" value="Unassembled WGS sequence"/>
</dbReference>
<sequence>MSAAPDSSEITSADSGLGGPTPEDVLWLVHESIDWARVGPDLLRRVVEGVRAL</sequence>
<gene>
    <name evidence="2" type="ORF">GCM10009533_35280</name>
</gene>
<evidence type="ECO:0000313" key="3">
    <source>
        <dbReference type="Proteomes" id="UP001500729"/>
    </source>
</evidence>
<organism evidence="2 3">
    <name type="scientific">Saccharopolyspora erythraea</name>
    <name type="common">Streptomyces erythraeus</name>
    <dbReference type="NCBI Taxonomy" id="1836"/>
    <lineage>
        <taxon>Bacteria</taxon>
        <taxon>Bacillati</taxon>
        <taxon>Actinomycetota</taxon>
        <taxon>Actinomycetes</taxon>
        <taxon>Pseudonocardiales</taxon>
        <taxon>Pseudonocardiaceae</taxon>
        <taxon>Saccharopolyspora</taxon>
    </lineage>
</organism>
<protein>
    <submittedName>
        <fullName evidence="2">Uncharacterized protein</fullName>
    </submittedName>
</protein>
<dbReference type="RefSeq" id="WP_009944951.1">
    <property type="nucleotide sequence ID" value="NZ_BAAAGS010000022.1"/>
</dbReference>
<dbReference type="EMBL" id="BAAAGS010000022">
    <property type="protein sequence ID" value="GAA0533128.1"/>
    <property type="molecule type" value="Genomic_DNA"/>
</dbReference>
<proteinExistence type="predicted"/>
<name>A0ABN1D3A8_SACER</name>